<dbReference type="SMR" id="A0A803NCR9"/>
<dbReference type="InterPro" id="IPR038408">
    <property type="entry name" value="GNK2_sf"/>
</dbReference>
<reference evidence="4" key="2">
    <citation type="submission" date="2021-03" db="UniProtKB">
        <authorList>
            <consortium name="EnsemblPlants"/>
        </authorList>
    </citation>
    <scope>IDENTIFICATION</scope>
</reference>
<protein>
    <recommendedName>
        <fullName evidence="3">Gnk2-homologous domain-containing protein</fullName>
    </recommendedName>
</protein>
<evidence type="ECO:0000313" key="4">
    <source>
        <dbReference type="EnsemblPlants" id="AUR62043893-RA:cds"/>
    </source>
</evidence>
<feature type="domain" description="Gnk2-homologous" evidence="3">
    <location>
        <begin position="1"/>
        <end position="78"/>
    </location>
</feature>
<evidence type="ECO:0000256" key="1">
    <source>
        <dbReference type="ARBA" id="ARBA00022729"/>
    </source>
</evidence>
<organism evidence="4 5">
    <name type="scientific">Chenopodium quinoa</name>
    <name type="common">Quinoa</name>
    <dbReference type="NCBI Taxonomy" id="63459"/>
    <lineage>
        <taxon>Eukaryota</taxon>
        <taxon>Viridiplantae</taxon>
        <taxon>Streptophyta</taxon>
        <taxon>Embryophyta</taxon>
        <taxon>Tracheophyta</taxon>
        <taxon>Spermatophyta</taxon>
        <taxon>Magnoliopsida</taxon>
        <taxon>eudicotyledons</taxon>
        <taxon>Gunneridae</taxon>
        <taxon>Pentapetalae</taxon>
        <taxon>Caryophyllales</taxon>
        <taxon>Chenopodiaceae</taxon>
        <taxon>Chenopodioideae</taxon>
        <taxon>Atripliceae</taxon>
        <taxon>Chenopodium</taxon>
    </lineage>
</organism>
<name>A0A803NCR9_CHEQI</name>
<evidence type="ECO:0000256" key="2">
    <source>
        <dbReference type="ARBA" id="ARBA00022737"/>
    </source>
</evidence>
<dbReference type="PANTHER" id="PTHR32099">
    <property type="entry name" value="CYSTEINE-RICH REPEAT SECRETORY PROTEIN"/>
    <property type="match status" value="1"/>
</dbReference>
<reference evidence="4" key="1">
    <citation type="journal article" date="2017" name="Nature">
        <title>The genome of Chenopodium quinoa.</title>
        <authorList>
            <person name="Jarvis D.E."/>
            <person name="Ho Y.S."/>
            <person name="Lightfoot D.J."/>
            <person name="Schmoeckel S.M."/>
            <person name="Li B."/>
            <person name="Borm T.J.A."/>
            <person name="Ohyanagi H."/>
            <person name="Mineta K."/>
            <person name="Michell C.T."/>
            <person name="Saber N."/>
            <person name="Kharbatia N.M."/>
            <person name="Rupper R.R."/>
            <person name="Sharp A.R."/>
            <person name="Dally N."/>
            <person name="Boughton B.A."/>
            <person name="Woo Y.H."/>
            <person name="Gao G."/>
            <person name="Schijlen E.G.W.M."/>
            <person name="Guo X."/>
            <person name="Momin A.A."/>
            <person name="Negrao S."/>
            <person name="Al-Babili S."/>
            <person name="Gehring C."/>
            <person name="Roessner U."/>
            <person name="Jung C."/>
            <person name="Murphy K."/>
            <person name="Arold S.T."/>
            <person name="Gojobori T."/>
            <person name="van der Linden C.G."/>
            <person name="van Loo E.N."/>
            <person name="Jellen E.N."/>
            <person name="Maughan P.J."/>
            <person name="Tester M."/>
        </authorList>
    </citation>
    <scope>NUCLEOTIDE SEQUENCE [LARGE SCALE GENOMIC DNA]</scope>
    <source>
        <strain evidence="4">cv. PI 614886</strain>
    </source>
</reference>
<dbReference type="InterPro" id="IPR002902">
    <property type="entry name" value="GNK2"/>
</dbReference>
<dbReference type="Gramene" id="AUR62022025-RA">
    <property type="protein sequence ID" value="AUR62022025-RA:cds"/>
    <property type="gene ID" value="AUR62022025"/>
</dbReference>
<evidence type="ECO:0000259" key="3">
    <source>
        <dbReference type="PROSITE" id="PS51473"/>
    </source>
</evidence>
<dbReference type="EnsemblPlants" id="AUR62022025-RA">
    <property type="protein sequence ID" value="AUR62022025-RA:cds"/>
    <property type="gene ID" value="AUR62022025"/>
</dbReference>
<dbReference type="AlphaFoldDB" id="A0A803NCR9"/>
<accession>A0A803NCR9</accession>
<dbReference type="Pfam" id="PF01657">
    <property type="entry name" value="Stress-antifung"/>
    <property type="match status" value="1"/>
</dbReference>
<dbReference type="PANTHER" id="PTHR32099:SF42">
    <property type="entry name" value="CYSTEINE-RICH RECEPTOR-LIKE PROTEIN KINASE 9-RELATED"/>
    <property type="match status" value="1"/>
</dbReference>
<sequence length="104" mass="11459">MDETAVETANNRSGIKFTAKAVNFTRSIALYALEQCTPDLTPNECSQCLTRAITQLSVMQGSRVLQPSCNVRYEIYPFYNGAVNYSASSVHNNSAPPFAETGEW</sequence>
<dbReference type="EnsemblPlants" id="AUR62043893-RA">
    <property type="protein sequence ID" value="AUR62043893-RA:cds"/>
    <property type="gene ID" value="AUR62043893"/>
</dbReference>
<dbReference type="CDD" id="cd23509">
    <property type="entry name" value="Gnk2-like"/>
    <property type="match status" value="1"/>
</dbReference>
<keyword evidence="1" id="KW-0732">Signal</keyword>
<accession>A0A803M243</accession>
<keyword evidence="5" id="KW-1185">Reference proteome</keyword>
<dbReference type="Gramene" id="AUR62043893-RA">
    <property type="protein sequence ID" value="AUR62043893-RA:cds"/>
    <property type="gene ID" value="AUR62043893"/>
</dbReference>
<dbReference type="PROSITE" id="PS51473">
    <property type="entry name" value="GNK2"/>
    <property type="match status" value="1"/>
</dbReference>
<keyword evidence="2" id="KW-0677">Repeat</keyword>
<dbReference type="Proteomes" id="UP000596660">
    <property type="component" value="Unplaced"/>
</dbReference>
<dbReference type="Gene3D" id="3.30.430.20">
    <property type="entry name" value="Gnk2 domain, C-X8-C-X2-C motif"/>
    <property type="match status" value="1"/>
</dbReference>
<evidence type="ECO:0000313" key="5">
    <source>
        <dbReference type="Proteomes" id="UP000596660"/>
    </source>
</evidence>
<proteinExistence type="predicted"/>